<evidence type="ECO:0000256" key="5">
    <source>
        <dbReference type="NCBIfam" id="TIGR00260"/>
    </source>
</evidence>
<evidence type="ECO:0000259" key="6">
    <source>
        <dbReference type="Pfam" id="PF00291"/>
    </source>
</evidence>
<feature type="domain" description="Tryptophan synthase beta chain-like PALP" evidence="6">
    <location>
        <begin position="96"/>
        <end position="374"/>
    </location>
</feature>
<dbReference type="NCBIfam" id="TIGR00260">
    <property type="entry name" value="thrC"/>
    <property type="match status" value="1"/>
</dbReference>
<dbReference type="Pfam" id="PF00291">
    <property type="entry name" value="PALP"/>
    <property type="match status" value="1"/>
</dbReference>
<evidence type="ECO:0000256" key="2">
    <source>
        <dbReference type="ARBA" id="ARBA00005517"/>
    </source>
</evidence>
<evidence type="ECO:0000313" key="9">
    <source>
        <dbReference type="Proteomes" id="UP000708576"/>
    </source>
</evidence>
<organism evidence="8 9">
    <name type="scientific">Carboxylicivirga linearis</name>
    <dbReference type="NCBI Taxonomy" id="1628157"/>
    <lineage>
        <taxon>Bacteria</taxon>
        <taxon>Pseudomonadati</taxon>
        <taxon>Bacteroidota</taxon>
        <taxon>Bacteroidia</taxon>
        <taxon>Marinilabiliales</taxon>
        <taxon>Marinilabiliaceae</taxon>
        <taxon>Carboxylicivirga</taxon>
    </lineage>
</organism>
<dbReference type="InterPro" id="IPR051166">
    <property type="entry name" value="Threonine_Synthase"/>
</dbReference>
<dbReference type="InterPro" id="IPR029144">
    <property type="entry name" value="Thr_synth_N"/>
</dbReference>
<feature type="domain" description="Threonine synthase N-terminal" evidence="7">
    <location>
        <begin position="2"/>
        <end position="80"/>
    </location>
</feature>
<name>A0ABS5JSY5_9BACT</name>
<comment type="cofactor">
    <cofactor evidence="1">
        <name>pyridoxal 5'-phosphate</name>
        <dbReference type="ChEBI" id="CHEBI:597326"/>
    </cofactor>
</comment>
<dbReference type="Gene3D" id="3.90.1380.10">
    <property type="entry name" value="Threonine synthase, N-terminal domain"/>
    <property type="match status" value="1"/>
</dbReference>
<dbReference type="EC" id="4.2.3.1" evidence="5"/>
<dbReference type="EMBL" id="JAGUCO010000002">
    <property type="protein sequence ID" value="MBS2097576.1"/>
    <property type="molecule type" value="Genomic_DNA"/>
</dbReference>
<comment type="similarity">
    <text evidence="2">Belongs to the threonine synthase family.</text>
</comment>
<dbReference type="RefSeq" id="WP_212214154.1">
    <property type="nucleotide sequence ID" value="NZ_JAGUCO010000002.1"/>
</dbReference>
<evidence type="ECO:0000256" key="3">
    <source>
        <dbReference type="ARBA" id="ARBA00022898"/>
    </source>
</evidence>
<proteinExistence type="inferred from homology"/>
<gene>
    <name evidence="8" type="primary">thrC</name>
    <name evidence="8" type="ORF">KEM10_04745</name>
</gene>
<dbReference type="InterPro" id="IPR001926">
    <property type="entry name" value="TrpB-like_PALP"/>
</dbReference>
<evidence type="ECO:0000259" key="7">
    <source>
        <dbReference type="Pfam" id="PF14821"/>
    </source>
</evidence>
<reference evidence="8 9" key="1">
    <citation type="journal article" date="2015" name="Int. J. Syst. Evol. Microbiol.">
        <title>Carboxylicivirga linearis sp. nov., isolated from a sea cucumber culture pond.</title>
        <authorList>
            <person name="Wang F.Q."/>
            <person name="Zhou Y.X."/>
            <person name="Lin X.Z."/>
            <person name="Chen G.J."/>
            <person name="Du Z.J."/>
        </authorList>
    </citation>
    <scope>NUCLEOTIDE SEQUENCE [LARGE SCALE GENOMIC DNA]</scope>
    <source>
        <strain evidence="8 9">FB218</strain>
    </source>
</reference>
<dbReference type="InterPro" id="IPR004450">
    <property type="entry name" value="Thr_synthase-like"/>
</dbReference>
<dbReference type="PANTHER" id="PTHR42690:SF1">
    <property type="entry name" value="THREONINE SYNTHASE-LIKE 2"/>
    <property type="match status" value="1"/>
</dbReference>
<evidence type="ECO:0000313" key="8">
    <source>
        <dbReference type="EMBL" id="MBS2097576.1"/>
    </source>
</evidence>
<dbReference type="Gene3D" id="3.40.50.1100">
    <property type="match status" value="2"/>
</dbReference>
<dbReference type="Proteomes" id="UP000708576">
    <property type="component" value="Unassembled WGS sequence"/>
</dbReference>
<evidence type="ECO:0000256" key="1">
    <source>
        <dbReference type="ARBA" id="ARBA00001933"/>
    </source>
</evidence>
<dbReference type="InterPro" id="IPR037158">
    <property type="entry name" value="Thr_synth_N_sf"/>
</dbReference>
<keyword evidence="3" id="KW-0663">Pyridoxal phosphate</keyword>
<sequence>MQFYSTNNASHKSDLKSAVINGMAPDKGLYMPEEISVLPESFWQELPDMDLGEIGYHVLKPYFCPTIPEEEFKKLTKDAFNFPIPLEKVSENISTLELFHGPTLAFKDIGARFLARVMAQFTHDLDQNINVLVATSGDTGSAVANGFLGVEGVDVYVLYPKGLVSDVQEKQFTTLGQNVTAIEIDGTFDDCQRLVKSAFMDDELQKKLVLTSANSINLARFLPQMVYYFYAYAQAIKQGKTDIVVSVPSGNFGNLTAGLIAYRMGLPVKHFIAATNINDIVPKYLDSGIYSPAKSISTPANAMDVGDPSNFVRVQELFNKSWDGIKKTITGFVCKNEEIFEMIDKVFKEEGYILDPHGAIGYKSLNELLKDDEFGIFLATAHPAKFPETVEEIIKQKVEQPDRLKAFLAGTKNVEELSEEFEAFKKYLLKTCK</sequence>
<keyword evidence="4 8" id="KW-0456">Lyase</keyword>
<dbReference type="GO" id="GO:0004795">
    <property type="term" value="F:threonine synthase activity"/>
    <property type="evidence" value="ECO:0007669"/>
    <property type="project" value="UniProtKB-EC"/>
</dbReference>
<keyword evidence="9" id="KW-1185">Reference proteome</keyword>
<dbReference type="Pfam" id="PF14821">
    <property type="entry name" value="Thr_synth_N"/>
    <property type="match status" value="1"/>
</dbReference>
<dbReference type="InterPro" id="IPR036052">
    <property type="entry name" value="TrpB-like_PALP_sf"/>
</dbReference>
<dbReference type="SUPFAM" id="SSF53686">
    <property type="entry name" value="Tryptophan synthase beta subunit-like PLP-dependent enzymes"/>
    <property type="match status" value="1"/>
</dbReference>
<dbReference type="PANTHER" id="PTHR42690">
    <property type="entry name" value="THREONINE SYNTHASE FAMILY MEMBER"/>
    <property type="match status" value="1"/>
</dbReference>
<accession>A0ABS5JSY5</accession>
<comment type="caution">
    <text evidence="8">The sequence shown here is derived from an EMBL/GenBank/DDBJ whole genome shotgun (WGS) entry which is preliminary data.</text>
</comment>
<evidence type="ECO:0000256" key="4">
    <source>
        <dbReference type="ARBA" id="ARBA00023239"/>
    </source>
</evidence>
<protein>
    <recommendedName>
        <fullName evidence="5">Threonine synthase</fullName>
        <ecNumber evidence="5">4.2.3.1</ecNumber>
    </recommendedName>
</protein>